<feature type="region of interest" description="Disordered" evidence="1">
    <location>
        <begin position="1"/>
        <end position="100"/>
    </location>
</feature>
<feature type="compositionally biased region" description="Low complexity" evidence="1">
    <location>
        <begin position="435"/>
        <end position="449"/>
    </location>
</feature>
<accession>A0A0C3QFB2</accession>
<feature type="compositionally biased region" description="Basic and acidic residues" evidence="1">
    <location>
        <begin position="462"/>
        <end position="475"/>
    </location>
</feature>
<dbReference type="OrthoDB" id="276685at2759"/>
<reference evidence="3" key="2">
    <citation type="submission" date="2015-01" db="EMBL/GenBank/DDBJ databases">
        <title>Evolutionary Origins and Diversification of the Mycorrhizal Mutualists.</title>
        <authorList>
            <consortium name="DOE Joint Genome Institute"/>
            <consortium name="Mycorrhizal Genomics Consortium"/>
            <person name="Kohler A."/>
            <person name="Kuo A."/>
            <person name="Nagy L.G."/>
            <person name="Floudas D."/>
            <person name="Copeland A."/>
            <person name="Barry K.W."/>
            <person name="Cichocki N."/>
            <person name="Veneault-Fourrey C."/>
            <person name="LaButti K."/>
            <person name="Lindquist E.A."/>
            <person name="Lipzen A."/>
            <person name="Lundell T."/>
            <person name="Morin E."/>
            <person name="Murat C."/>
            <person name="Riley R."/>
            <person name="Ohm R."/>
            <person name="Sun H."/>
            <person name="Tunlid A."/>
            <person name="Henrissat B."/>
            <person name="Grigoriev I.V."/>
            <person name="Hibbett D.S."/>
            <person name="Martin F."/>
        </authorList>
    </citation>
    <scope>NUCLEOTIDE SEQUENCE [LARGE SCALE GENOMIC DNA]</scope>
    <source>
        <strain evidence="3">MUT 4182</strain>
    </source>
</reference>
<feature type="region of interest" description="Disordered" evidence="1">
    <location>
        <begin position="349"/>
        <end position="504"/>
    </location>
</feature>
<feature type="compositionally biased region" description="Basic residues" evidence="1">
    <location>
        <begin position="239"/>
        <end position="249"/>
    </location>
</feature>
<feature type="compositionally biased region" description="Pro residues" evidence="1">
    <location>
        <begin position="396"/>
        <end position="418"/>
    </location>
</feature>
<organism evidence="2 3">
    <name type="scientific">Tulasnella calospora MUT 4182</name>
    <dbReference type="NCBI Taxonomy" id="1051891"/>
    <lineage>
        <taxon>Eukaryota</taxon>
        <taxon>Fungi</taxon>
        <taxon>Dikarya</taxon>
        <taxon>Basidiomycota</taxon>
        <taxon>Agaricomycotina</taxon>
        <taxon>Agaricomycetes</taxon>
        <taxon>Cantharellales</taxon>
        <taxon>Tulasnellaceae</taxon>
        <taxon>Tulasnella</taxon>
    </lineage>
</organism>
<dbReference type="EMBL" id="KN823073">
    <property type="protein sequence ID" value="KIO23894.1"/>
    <property type="molecule type" value="Genomic_DNA"/>
</dbReference>
<feature type="region of interest" description="Disordered" evidence="1">
    <location>
        <begin position="138"/>
        <end position="318"/>
    </location>
</feature>
<protein>
    <submittedName>
        <fullName evidence="2">Uncharacterized protein</fullName>
    </submittedName>
</protein>
<dbReference type="Proteomes" id="UP000054248">
    <property type="component" value="Unassembled WGS sequence"/>
</dbReference>
<evidence type="ECO:0000313" key="2">
    <source>
        <dbReference type="EMBL" id="KIO23894.1"/>
    </source>
</evidence>
<feature type="compositionally biased region" description="Basic and acidic residues" evidence="1">
    <location>
        <begin position="75"/>
        <end position="100"/>
    </location>
</feature>
<feature type="compositionally biased region" description="Basic and acidic residues" evidence="1">
    <location>
        <begin position="37"/>
        <end position="61"/>
    </location>
</feature>
<sequence length="512" mass="55927">MKASVGRAGGSKIAKRSAASGQEQITFPPSPETSPDIWRDQPNDVEPSRNLHPGDKIRDEAPPFNPNRLSAAPSVEEREFEHWYRGEGRDGGGRNGGRGEIKVAKAHTQKEMLDIAVGGYDLGGDDRWMTSRQRQQAALDSVTMRRRADQMDYVPHERELSDMENDYSEDPHDQATAEDPYEYYYMTQEDTRPEPETSRIPAPPLPRAAPSSTIPVAQAQPRASLDSRAQSPTSSASHATHKQVQKAKGHTATSSESSRKTGRPSAAKIPSTPRKSQPRPRAPSRPSNVGGERAPITADAIPPWGQSPRPPTGGNWDDMVLPVVAKKMGLNNESQPDITMLGTDTVKQKEREKNQVYEPAAGLFGYDPAKRRDDAPKRKDKTGPSMEFGDVLSLPPAKPASPPVSPDFPPRQDSPPPFSSYAIGIHDKEPEPEPEVASAAPSQHSQQSSELRVPRPPPVSLSKEELKQRGKELRKSRPAIVVTSPSEMATPVGRPGKEEEEEGAGCCKCVIM</sequence>
<reference evidence="2 3" key="1">
    <citation type="submission" date="2014-04" db="EMBL/GenBank/DDBJ databases">
        <authorList>
            <consortium name="DOE Joint Genome Institute"/>
            <person name="Kuo A."/>
            <person name="Girlanda M."/>
            <person name="Perotto S."/>
            <person name="Kohler A."/>
            <person name="Nagy L.G."/>
            <person name="Floudas D."/>
            <person name="Copeland A."/>
            <person name="Barry K.W."/>
            <person name="Cichocki N."/>
            <person name="Veneault-Fourrey C."/>
            <person name="LaButti K."/>
            <person name="Lindquist E.A."/>
            <person name="Lipzen A."/>
            <person name="Lundell T."/>
            <person name="Morin E."/>
            <person name="Murat C."/>
            <person name="Sun H."/>
            <person name="Tunlid A."/>
            <person name="Henrissat B."/>
            <person name="Grigoriev I.V."/>
            <person name="Hibbett D.S."/>
            <person name="Martin F."/>
            <person name="Nordberg H.P."/>
            <person name="Cantor M.N."/>
            <person name="Hua S.X."/>
        </authorList>
    </citation>
    <scope>NUCLEOTIDE SEQUENCE [LARGE SCALE GENOMIC DNA]</scope>
    <source>
        <strain evidence="2 3">MUT 4182</strain>
    </source>
</reference>
<name>A0A0C3QFB2_9AGAM</name>
<feature type="compositionally biased region" description="Basic and acidic residues" evidence="1">
    <location>
        <begin position="368"/>
        <end position="377"/>
    </location>
</feature>
<keyword evidence="3" id="KW-1185">Reference proteome</keyword>
<dbReference type="AlphaFoldDB" id="A0A0C3QFB2"/>
<feature type="compositionally biased region" description="Basic and acidic residues" evidence="1">
    <location>
        <begin position="146"/>
        <end position="161"/>
    </location>
</feature>
<evidence type="ECO:0000256" key="1">
    <source>
        <dbReference type="SAM" id="MobiDB-lite"/>
    </source>
</evidence>
<feature type="compositionally biased region" description="Polar residues" evidence="1">
    <location>
        <begin position="227"/>
        <end position="238"/>
    </location>
</feature>
<proteinExistence type="predicted"/>
<gene>
    <name evidence="2" type="ORF">M407DRAFT_244643</name>
</gene>
<evidence type="ECO:0000313" key="3">
    <source>
        <dbReference type="Proteomes" id="UP000054248"/>
    </source>
</evidence>
<dbReference type="HOGENOM" id="CLU_562774_0_0_1"/>